<evidence type="ECO:0000256" key="6">
    <source>
        <dbReference type="ARBA" id="ARBA00023242"/>
    </source>
</evidence>
<dbReference type="InterPro" id="IPR004582">
    <property type="entry name" value="Checkpoint_prot_Rad17_Rad24"/>
</dbReference>
<dbReference type="GO" id="GO:0003682">
    <property type="term" value="F:chromatin binding"/>
    <property type="evidence" value="ECO:0007669"/>
    <property type="project" value="TreeGrafter"/>
</dbReference>
<evidence type="ECO:0000256" key="1">
    <source>
        <dbReference type="ARBA" id="ARBA00004123"/>
    </source>
</evidence>
<evidence type="ECO:0000313" key="10">
    <source>
        <dbReference type="EMBL" id="KAG5672652.1"/>
    </source>
</evidence>
<gene>
    <name evidence="10" type="ORF">PVAND_002765</name>
</gene>
<comment type="similarity">
    <text evidence="2">Belongs to the rad17/RAD24 family.</text>
</comment>
<keyword evidence="6" id="KW-0539">Nucleus</keyword>
<proteinExistence type="inferred from homology"/>
<evidence type="ECO:0000259" key="9">
    <source>
        <dbReference type="Pfam" id="PF25812"/>
    </source>
</evidence>
<dbReference type="Proteomes" id="UP001107558">
    <property type="component" value="Chromosome 3"/>
</dbReference>
<organism evidence="10 11">
    <name type="scientific">Polypedilum vanderplanki</name>
    <name type="common">Sleeping chironomid midge</name>
    <dbReference type="NCBI Taxonomy" id="319348"/>
    <lineage>
        <taxon>Eukaryota</taxon>
        <taxon>Metazoa</taxon>
        <taxon>Ecdysozoa</taxon>
        <taxon>Arthropoda</taxon>
        <taxon>Hexapoda</taxon>
        <taxon>Insecta</taxon>
        <taxon>Pterygota</taxon>
        <taxon>Neoptera</taxon>
        <taxon>Endopterygota</taxon>
        <taxon>Diptera</taxon>
        <taxon>Nematocera</taxon>
        <taxon>Chironomoidea</taxon>
        <taxon>Chironomidae</taxon>
        <taxon>Chironominae</taxon>
        <taxon>Polypedilum</taxon>
        <taxon>Polypedilum</taxon>
    </lineage>
</organism>
<sequence>MSEDWFKPAFIENDIKQCLSAKTEKEIKSKARKKNSETNEESLIRKSKSLEQTSNAVDKKRRSGNDIENEDQNKNKQKVPKKRKKEIVAQSQPTIEISEVKWLDIFTPKTINELLVHPKKIEEIKHWFQLNRKHPDDHHILLLSGPAGCGKQTCTKMIASEEGFNICEFESRLDISDDLVKNDYNVPYENQKEKFENFLLTSTRFQSLFTTKSRLLIVKDFPNVFLIKEGNEEFWSSLRKFKKYSNAPVVFIITESKTKTLDLEYFLFPENIRKELGISKISMNPITTTMLKKAMKQICTTLSNNEHFKIPTQETIDNIALQSLGDIQAAIYNLQLACQQGPQSLKSKKSDKKQNVPVKKAKKEIGRDEQIDIFHGLGKVMYPKLEMDSMTERMKLTNNPENVAELFYDRFKTFTELLYSNFLKNFTEIKGAAAVSDTLSMSNIFQTEYRQAENLHKISLCMAIRSAMVHNSEGAPSGFRPVKGFASKKFKNMGMNNLEEYKKQRIGLNGGHRVTKKDFFADYKMFSSIIKPEEEESDENEKIKSKL</sequence>
<keyword evidence="4" id="KW-0227">DNA damage</keyword>
<dbReference type="Pfam" id="PF25812">
    <property type="entry name" value="RAD24_helical"/>
    <property type="match status" value="1"/>
</dbReference>
<dbReference type="GO" id="GO:0006281">
    <property type="term" value="P:DNA repair"/>
    <property type="evidence" value="ECO:0007669"/>
    <property type="project" value="InterPro"/>
</dbReference>
<evidence type="ECO:0000256" key="4">
    <source>
        <dbReference type="ARBA" id="ARBA00022763"/>
    </source>
</evidence>
<evidence type="ECO:0000256" key="7">
    <source>
        <dbReference type="ARBA" id="ARBA00023306"/>
    </source>
</evidence>
<dbReference type="PANTHER" id="PTHR12172:SF0">
    <property type="entry name" value="CELL CYCLE CHECKPOINT PROTEIN RAD17"/>
    <property type="match status" value="1"/>
</dbReference>
<protein>
    <recommendedName>
        <fullName evidence="9">Checkpoint protein RAD24-like helical bundle domain-containing protein</fullName>
    </recommendedName>
</protein>
<reference evidence="10" key="1">
    <citation type="submission" date="2021-03" db="EMBL/GenBank/DDBJ databases">
        <title>Chromosome level genome of the anhydrobiotic midge Polypedilum vanderplanki.</title>
        <authorList>
            <person name="Yoshida Y."/>
            <person name="Kikawada T."/>
            <person name="Gusev O."/>
        </authorList>
    </citation>
    <scope>NUCLEOTIDE SEQUENCE</scope>
    <source>
        <strain evidence="10">NIAS01</strain>
        <tissue evidence="10">Whole body or cell culture</tissue>
    </source>
</reference>
<evidence type="ECO:0000313" key="11">
    <source>
        <dbReference type="Proteomes" id="UP001107558"/>
    </source>
</evidence>
<feature type="compositionally biased region" description="Basic residues" evidence="8">
    <location>
        <begin position="75"/>
        <end position="85"/>
    </location>
</feature>
<dbReference type="EMBL" id="JADBJN010000003">
    <property type="protein sequence ID" value="KAG5672652.1"/>
    <property type="molecule type" value="Genomic_DNA"/>
</dbReference>
<dbReference type="OrthoDB" id="10265971at2759"/>
<feature type="region of interest" description="Disordered" evidence="8">
    <location>
        <begin position="22"/>
        <end position="90"/>
    </location>
</feature>
<evidence type="ECO:0000256" key="3">
    <source>
        <dbReference type="ARBA" id="ARBA00022741"/>
    </source>
</evidence>
<feature type="compositionally biased region" description="Basic and acidic residues" evidence="8">
    <location>
        <begin position="22"/>
        <end position="37"/>
    </location>
</feature>
<name>A0A9J6BRZ9_POLVA</name>
<dbReference type="GO" id="GO:0005634">
    <property type="term" value="C:nucleus"/>
    <property type="evidence" value="ECO:0007669"/>
    <property type="project" value="UniProtKB-SubCell"/>
</dbReference>
<comment type="subcellular location">
    <subcellularLocation>
        <location evidence="1">Nucleus</location>
    </subcellularLocation>
</comment>
<dbReference type="SUPFAM" id="SSF52540">
    <property type="entry name" value="P-loop containing nucleoside triphosphate hydrolases"/>
    <property type="match status" value="1"/>
</dbReference>
<dbReference type="GO" id="GO:0003689">
    <property type="term" value="F:DNA clamp loader activity"/>
    <property type="evidence" value="ECO:0007669"/>
    <property type="project" value="TreeGrafter"/>
</dbReference>
<comment type="caution">
    <text evidence="10">The sequence shown here is derived from an EMBL/GenBank/DDBJ whole genome shotgun (WGS) entry which is preliminary data.</text>
</comment>
<feature type="domain" description="Checkpoint protein RAD24-like helical bundle" evidence="9">
    <location>
        <begin position="369"/>
        <end position="468"/>
    </location>
</feature>
<keyword evidence="5" id="KW-0067">ATP-binding</keyword>
<keyword evidence="11" id="KW-1185">Reference proteome</keyword>
<dbReference type="GO" id="GO:0033314">
    <property type="term" value="P:mitotic DNA replication checkpoint signaling"/>
    <property type="evidence" value="ECO:0007669"/>
    <property type="project" value="TreeGrafter"/>
</dbReference>
<accession>A0A9J6BRZ9</accession>
<dbReference type="InterPro" id="IPR027417">
    <property type="entry name" value="P-loop_NTPase"/>
</dbReference>
<dbReference type="GO" id="GO:0000077">
    <property type="term" value="P:DNA damage checkpoint signaling"/>
    <property type="evidence" value="ECO:0007669"/>
    <property type="project" value="TreeGrafter"/>
</dbReference>
<dbReference type="Pfam" id="PF03215">
    <property type="entry name" value="Rad17"/>
    <property type="match status" value="1"/>
</dbReference>
<dbReference type="AlphaFoldDB" id="A0A9J6BRZ9"/>
<keyword evidence="3" id="KW-0547">Nucleotide-binding</keyword>
<dbReference type="Gene3D" id="3.40.50.300">
    <property type="entry name" value="P-loop containing nucleotide triphosphate hydrolases"/>
    <property type="match status" value="1"/>
</dbReference>
<dbReference type="GO" id="GO:0005524">
    <property type="term" value="F:ATP binding"/>
    <property type="evidence" value="ECO:0007669"/>
    <property type="project" value="UniProtKB-KW"/>
</dbReference>
<evidence type="ECO:0000256" key="2">
    <source>
        <dbReference type="ARBA" id="ARBA00006168"/>
    </source>
</evidence>
<evidence type="ECO:0000256" key="5">
    <source>
        <dbReference type="ARBA" id="ARBA00022840"/>
    </source>
</evidence>
<evidence type="ECO:0000256" key="8">
    <source>
        <dbReference type="SAM" id="MobiDB-lite"/>
    </source>
</evidence>
<dbReference type="PANTHER" id="PTHR12172">
    <property type="entry name" value="CELL CYCLE CHECKPOINT PROTEIN RAD17"/>
    <property type="match status" value="1"/>
</dbReference>
<dbReference type="InterPro" id="IPR057927">
    <property type="entry name" value="RAD24-like_helical"/>
</dbReference>
<keyword evidence="7" id="KW-0131">Cell cycle</keyword>